<feature type="domain" description="Histone deacetylase" evidence="12">
    <location>
        <begin position="69"/>
        <end position="373"/>
    </location>
</feature>
<evidence type="ECO:0000256" key="2">
    <source>
        <dbReference type="ARBA" id="ARBA00007738"/>
    </source>
</evidence>
<dbReference type="PIRSF" id="PIRSF037919">
    <property type="entry name" value="HDAC_II_yeast"/>
    <property type="match status" value="1"/>
</dbReference>
<comment type="similarity">
    <text evidence="2 11">Belongs to the histone deacetylase family. HD type 2 subfamily.</text>
</comment>
<dbReference type="ESTHER" id="schcr-s9vnl9">
    <property type="family name" value="Arb2_domain"/>
</dbReference>
<dbReference type="PANTHER" id="PTHR10625:SF5">
    <property type="entry name" value="HISTONE DEACETYLASE"/>
    <property type="match status" value="1"/>
</dbReference>
<comment type="subcellular location">
    <subcellularLocation>
        <location evidence="1 11">Nucleus</location>
    </subcellularLocation>
</comment>
<dbReference type="HOGENOM" id="CLU_007727_4_0_1"/>
<evidence type="ECO:0000256" key="1">
    <source>
        <dbReference type="ARBA" id="ARBA00004123"/>
    </source>
</evidence>
<dbReference type="InterPro" id="IPR023696">
    <property type="entry name" value="Ureohydrolase_dom_sf"/>
</dbReference>
<comment type="catalytic activity">
    <reaction evidence="10 11">
        <text>N(6)-acetyl-L-lysyl-[histone] + H2O = L-lysyl-[histone] + acetate</text>
        <dbReference type="Rhea" id="RHEA:58196"/>
        <dbReference type="Rhea" id="RHEA-COMP:9845"/>
        <dbReference type="Rhea" id="RHEA-COMP:11338"/>
        <dbReference type="ChEBI" id="CHEBI:15377"/>
        <dbReference type="ChEBI" id="CHEBI:29969"/>
        <dbReference type="ChEBI" id="CHEBI:30089"/>
        <dbReference type="ChEBI" id="CHEBI:61930"/>
        <dbReference type="EC" id="3.5.1.98"/>
    </reaction>
</comment>
<evidence type="ECO:0000256" key="9">
    <source>
        <dbReference type="ARBA" id="ARBA00023242"/>
    </source>
</evidence>
<dbReference type="Pfam" id="PF00850">
    <property type="entry name" value="Hist_deacetyl"/>
    <property type="match status" value="1"/>
</dbReference>
<name>S9VNL9_SCHCR</name>
<dbReference type="STRING" id="653667.S9VNL9"/>
<dbReference type="GO" id="GO:0042802">
    <property type="term" value="F:identical protein binding"/>
    <property type="evidence" value="ECO:0007669"/>
    <property type="project" value="EnsemblFungi"/>
</dbReference>
<evidence type="ECO:0000256" key="11">
    <source>
        <dbReference type="PIRNR" id="PIRNR037919"/>
    </source>
</evidence>
<protein>
    <recommendedName>
        <fullName evidence="3 11">Histone deacetylase</fullName>
        <ecNumber evidence="3 11">3.5.1.98</ecNumber>
    </recommendedName>
</protein>
<evidence type="ECO:0000313" key="15">
    <source>
        <dbReference type="Proteomes" id="UP000015464"/>
    </source>
</evidence>
<evidence type="ECO:0000256" key="7">
    <source>
        <dbReference type="ARBA" id="ARBA00023015"/>
    </source>
</evidence>
<dbReference type="InterPro" id="IPR037138">
    <property type="entry name" value="His_deacetylse_dom_sf"/>
</dbReference>
<sequence>MVLEKKLADDGPSTVTPWSILLKRENHIVNQETLISSEDAGSLEAIKKSGLCYDPRMRFHATLNEVDDHPEDPRRVLRVFEAIRKAGYVSNTPSPADAFLRLPSREATLEELLRVHTPEMYEKIIKTELMSREDLANLEKISDSLYFNNESAFCARLACGSAIETCAAVVTGKVKNAFAVVRPPGHHAEPHKPGGFCLFNNVSVAARSMLQRYPDKVKRILIVDWDVHHGNGTQMAFYDDPNVLYISLHRYEQGRFYPGTVYGCAENCGEGAGLGRTVNIPWPCSGMGDGDYIYAFQRVVMPIAYEFQPDLVIISSGFDAAAGDHIGQCLVTPAAYAHMTQMLMGLADGKVFASLEGGYSLDAISVSALAVAQSLIGLPPGRLHMVYASRHAVETVDKVTEIQSQFWRCMRPKYISANPENAHVSRLHDIIRSYQAKKLFEDWKITNLPILRDSLSETFANQTLCSNDFFQKDVLVVLIHEAPLVLGDGKKDTNALSTSDSLLVDPGSLYIEWAMQQNFGLIDINIPEVVTGENKPYNMHEETKKLCTYIWDNYIELTSARNVFFVASGKAVEGIIHLIASRNVTKTVRCIVNFFGSEPLTGLKTASEDDLPGWYFRHSLVFVRSSDDCWKKPKKNKRRYGRLMQSEHDSATNMLEHHYRAVTQYFTHLLKKNDSS</sequence>
<evidence type="ECO:0000256" key="10">
    <source>
        <dbReference type="ARBA" id="ARBA00048287"/>
    </source>
</evidence>
<comment type="function">
    <text evidence="11">Responsible for the deacetylation of lysine residues on the N-terminal part of the core histones (H2A, H2B, H3 and H4). Histone deacetylation gives a tag for epigenetic repression and plays an important role in transcriptional regulation, cell cycle progression and developmental events.</text>
</comment>
<dbReference type="GO" id="GO:1990342">
    <property type="term" value="C:heterochromatin island"/>
    <property type="evidence" value="ECO:0007669"/>
    <property type="project" value="EnsemblFungi"/>
</dbReference>
<evidence type="ECO:0000256" key="6">
    <source>
        <dbReference type="ARBA" id="ARBA00022853"/>
    </source>
</evidence>
<dbReference type="GO" id="GO:0033553">
    <property type="term" value="C:rDNA heterochromatin"/>
    <property type="evidence" value="ECO:0007669"/>
    <property type="project" value="EnsemblFungi"/>
</dbReference>
<dbReference type="GO" id="GO:1902794">
    <property type="term" value="P:siRNA-independent facultative heterochromatin formation"/>
    <property type="evidence" value="ECO:0007669"/>
    <property type="project" value="EnsemblFungi"/>
</dbReference>
<evidence type="ECO:0000313" key="14">
    <source>
        <dbReference type="EMBL" id="EPY49563.1"/>
    </source>
</evidence>
<organism evidence="14 15">
    <name type="scientific">Schizosaccharomyces cryophilus (strain OY26 / ATCC MYA-4695 / CBS 11777 / NBRC 106824 / NRRL Y48691)</name>
    <name type="common">Fission yeast</name>
    <dbReference type="NCBI Taxonomy" id="653667"/>
    <lineage>
        <taxon>Eukaryota</taxon>
        <taxon>Fungi</taxon>
        <taxon>Dikarya</taxon>
        <taxon>Ascomycota</taxon>
        <taxon>Taphrinomycotina</taxon>
        <taxon>Schizosaccharomycetes</taxon>
        <taxon>Schizosaccharomycetales</taxon>
        <taxon>Schizosaccharomycetaceae</taxon>
        <taxon>Schizosaccharomyces</taxon>
    </lineage>
</organism>
<dbReference type="GO" id="GO:0045944">
    <property type="term" value="P:positive regulation of transcription by RNA polymerase II"/>
    <property type="evidence" value="ECO:0007669"/>
    <property type="project" value="EnsemblFungi"/>
</dbReference>
<evidence type="ECO:0000259" key="12">
    <source>
        <dbReference type="Pfam" id="PF00850"/>
    </source>
</evidence>
<dbReference type="GO" id="GO:0070824">
    <property type="term" value="C:SHREC complex"/>
    <property type="evidence" value="ECO:0007669"/>
    <property type="project" value="EnsemblFungi"/>
</dbReference>
<keyword evidence="9 11" id="KW-0539">Nucleus</keyword>
<accession>S9VNL9</accession>
<dbReference type="OMA" id="CFVSPAC"/>
<dbReference type="GO" id="GO:0000122">
    <property type="term" value="P:negative regulation of transcription by RNA polymerase II"/>
    <property type="evidence" value="ECO:0007669"/>
    <property type="project" value="EnsemblFungi"/>
</dbReference>
<evidence type="ECO:0000259" key="13">
    <source>
        <dbReference type="Pfam" id="PF09757"/>
    </source>
</evidence>
<dbReference type="GO" id="GO:0031508">
    <property type="term" value="P:pericentric heterochromatin formation"/>
    <property type="evidence" value="ECO:0007669"/>
    <property type="project" value="EnsemblFungi"/>
</dbReference>
<dbReference type="GO" id="GO:0031509">
    <property type="term" value="P:subtelomeric heterochromatin formation"/>
    <property type="evidence" value="ECO:0007669"/>
    <property type="project" value="EnsemblFungi"/>
</dbReference>
<dbReference type="InterPro" id="IPR023801">
    <property type="entry name" value="His_deacetylse_dom"/>
</dbReference>
<dbReference type="PANTHER" id="PTHR10625">
    <property type="entry name" value="HISTONE DEACETYLASE HDAC1-RELATED"/>
    <property type="match status" value="1"/>
</dbReference>
<evidence type="ECO:0000256" key="4">
    <source>
        <dbReference type="ARBA" id="ARBA00022491"/>
    </source>
</evidence>
<dbReference type="GO" id="GO:0140720">
    <property type="term" value="C:subtelomeric heterochromatin"/>
    <property type="evidence" value="ECO:0007669"/>
    <property type="project" value="EnsemblFungi"/>
</dbReference>
<keyword evidence="7 11" id="KW-0805">Transcription regulation</keyword>
<dbReference type="SUPFAM" id="SSF52768">
    <property type="entry name" value="Arginase/deacetylase"/>
    <property type="match status" value="1"/>
</dbReference>
<dbReference type="PRINTS" id="PR01270">
    <property type="entry name" value="HDASUPER"/>
</dbReference>
<dbReference type="Gene3D" id="3.40.800.20">
    <property type="entry name" value="Histone deacetylase domain"/>
    <property type="match status" value="1"/>
</dbReference>
<gene>
    <name evidence="14" type="ORF">SPOG_01448</name>
</gene>
<dbReference type="Pfam" id="PF09757">
    <property type="entry name" value="Arb2-like"/>
    <property type="match status" value="1"/>
</dbReference>
<dbReference type="GO" id="GO:0005721">
    <property type="term" value="C:pericentric heterochromatin"/>
    <property type="evidence" value="ECO:0007669"/>
    <property type="project" value="EnsemblFungi"/>
</dbReference>
<dbReference type="eggNOG" id="KOG1343">
    <property type="taxonomic scope" value="Eukaryota"/>
</dbReference>
<dbReference type="GO" id="GO:0031078">
    <property type="term" value="F:histone H3K14 deacetylase activity, hydrolytic mechanism"/>
    <property type="evidence" value="ECO:0007669"/>
    <property type="project" value="UniProtKB-UniRule"/>
</dbReference>
<dbReference type="InterPro" id="IPR017321">
    <property type="entry name" value="Hist_deAcase_II_yeast"/>
</dbReference>
<dbReference type="GO" id="GO:0031934">
    <property type="term" value="C:mating-type region heterochromatin"/>
    <property type="evidence" value="ECO:0007669"/>
    <property type="project" value="EnsemblFungi"/>
</dbReference>
<dbReference type="GeneID" id="25035777"/>
<reference evidence="14 15" key="1">
    <citation type="journal article" date="2011" name="Science">
        <title>Comparative functional genomics of the fission yeasts.</title>
        <authorList>
            <person name="Rhind N."/>
            <person name="Chen Z."/>
            <person name="Yassour M."/>
            <person name="Thompson D.A."/>
            <person name="Haas B.J."/>
            <person name="Habib N."/>
            <person name="Wapinski I."/>
            <person name="Roy S."/>
            <person name="Lin M.F."/>
            <person name="Heiman D.I."/>
            <person name="Young S.K."/>
            <person name="Furuya K."/>
            <person name="Guo Y."/>
            <person name="Pidoux A."/>
            <person name="Chen H.M."/>
            <person name="Robbertse B."/>
            <person name="Goldberg J.M."/>
            <person name="Aoki K."/>
            <person name="Bayne E.H."/>
            <person name="Berlin A.M."/>
            <person name="Desjardins C.A."/>
            <person name="Dobbs E."/>
            <person name="Dukaj L."/>
            <person name="Fan L."/>
            <person name="FitzGerald M.G."/>
            <person name="French C."/>
            <person name="Gujja S."/>
            <person name="Hansen K."/>
            <person name="Keifenheim D."/>
            <person name="Levin J.Z."/>
            <person name="Mosher R.A."/>
            <person name="Mueller C.A."/>
            <person name="Pfiffner J."/>
            <person name="Priest M."/>
            <person name="Russ C."/>
            <person name="Smialowska A."/>
            <person name="Swoboda P."/>
            <person name="Sykes S.M."/>
            <person name="Vaughn M."/>
            <person name="Vengrova S."/>
            <person name="Yoder R."/>
            <person name="Zeng Q."/>
            <person name="Allshire R."/>
            <person name="Baulcombe D."/>
            <person name="Birren B.W."/>
            <person name="Brown W."/>
            <person name="Ekwall K."/>
            <person name="Kellis M."/>
            <person name="Leatherwood J."/>
            <person name="Levin H."/>
            <person name="Margalit H."/>
            <person name="Martienssen R."/>
            <person name="Nieduszynski C.A."/>
            <person name="Spatafora J.W."/>
            <person name="Friedman N."/>
            <person name="Dalgaard J.Z."/>
            <person name="Baumann P."/>
            <person name="Niki H."/>
            <person name="Regev A."/>
            <person name="Nusbaum C."/>
        </authorList>
    </citation>
    <scope>NUCLEOTIDE SEQUENCE [LARGE SCALE GENOMIC DNA]</scope>
    <source>
        <strain evidence="15">OY26 / ATCC MYA-4695 / CBS 11777 / NBRC 106824 / NRRL Y48691</strain>
    </source>
</reference>
<keyword evidence="6 11" id="KW-0156">Chromatin regulator</keyword>
<dbReference type="InterPro" id="IPR000286">
    <property type="entry name" value="HDACs"/>
</dbReference>
<dbReference type="EMBL" id="KE546995">
    <property type="protein sequence ID" value="EPY49563.1"/>
    <property type="molecule type" value="Genomic_DNA"/>
</dbReference>
<dbReference type="GO" id="GO:0030466">
    <property type="term" value="P:silent mating-type cassette heterochromatin formation"/>
    <property type="evidence" value="ECO:0007669"/>
    <property type="project" value="EnsemblFungi"/>
</dbReference>
<dbReference type="GO" id="GO:0070823">
    <property type="term" value="C:HDA1 complex"/>
    <property type="evidence" value="ECO:0007669"/>
    <property type="project" value="EnsemblFungi"/>
</dbReference>
<dbReference type="EC" id="3.5.1.98" evidence="3 11"/>
<dbReference type="FunFam" id="3.40.800.20:FF:000005">
    <property type="entry name" value="histone deacetylase 6"/>
    <property type="match status" value="1"/>
</dbReference>
<dbReference type="RefSeq" id="XP_013025590.1">
    <property type="nucleotide sequence ID" value="XM_013170136.1"/>
</dbReference>
<dbReference type="CDD" id="cd11600">
    <property type="entry name" value="HDAC_Clr3"/>
    <property type="match status" value="1"/>
</dbReference>
<evidence type="ECO:0000256" key="8">
    <source>
        <dbReference type="ARBA" id="ARBA00023163"/>
    </source>
</evidence>
<dbReference type="GO" id="GO:0003682">
    <property type="term" value="F:chromatin binding"/>
    <property type="evidence" value="ECO:0007669"/>
    <property type="project" value="EnsemblFungi"/>
</dbReference>
<keyword evidence="15" id="KW-1185">Reference proteome</keyword>
<evidence type="ECO:0000256" key="3">
    <source>
        <dbReference type="ARBA" id="ARBA00012111"/>
    </source>
</evidence>
<dbReference type="OrthoDB" id="424012at2759"/>
<keyword evidence="4 11" id="KW-0678">Repressor</keyword>
<dbReference type="AlphaFoldDB" id="S9VNL9"/>
<dbReference type="InterPro" id="IPR019154">
    <property type="entry name" value="Arb2-like_domain"/>
</dbReference>
<feature type="domain" description="Arb2-like" evidence="13">
    <location>
        <begin position="426"/>
        <end position="671"/>
    </location>
</feature>
<keyword evidence="8 11" id="KW-0804">Transcription</keyword>
<dbReference type="GO" id="GO:0005730">
    <property type="term" value="C:nucleolus"/>
    <property type="evidence" value="ECO:0007669"/>
    <property type="project" value="EnsemblFungi"/>
</dbReference>
<evidence type="ECO:0000256" key="5">
    <source>
        <dbReference type="ARBA" id="ARBA00022801"/>
    </source>
</evidence>
<proteinExistence type="inferred from homology"/>
<keyword evidence="5 11" id="KW-0378">Hydrolase</keyword>
<dbReference type="GO" id="GO:0000183">
    <property type="term" value="P:rDNA heterochromatin formation"/>
    <property type="evidence" value="ECO:0007669"/>
    <property type="project" value="EnsemblFungi"/>
</dbReference>
<dbReference type="Proteomes" id="UP000015464">
    <property type="component" value="Unassembled WGS sequence"/>
</dbReference>
<dbReference type="GO" id="GO:0000791">
    <property type="term" value="C:euchromatin"/>
    <property type="evidence" value="ECO:0007669"/>
    <property type="project" value="EnsemblFungi"/>
</dbReference>